<dbReference type="Pfam" id="PF00930">
    <property type="entry name" value="DPPIV_N"/>
    <property type="match status" value="1"/>
</dbReference>
<keyword evidence="6" id="KW-1185">Reference proteome</keyword>
<feature type="domain" description="Dipeptidylpeptidase IV N-terminal" evidence="4">
    <location>
        <begin position="68"/>
        <end position="418"/>
    </location>
</feature>
<comment type="caution">
    <text evidence="5">The sequence shown here is derived from an EMBL/GenBank/DDBJ whole genome shotgun (WGS) entry which is preliminary data.</text>
</comment>
<evidence type="ECO:0000313" key="6">
    <source>
        <dbReference type="Proteomes" id="UP001199816"/>
    </source>
</evidence>
<dbReference type="EMBL" id="JAJNEC010000007">
    <property type="protein sequence ID" value="MCD2425884.1"/>
    <property type="molecule type" value="Genomic_DNA"/>
</dbReference>
<feature type="chain" id="PRO_5045915270" evidence="2">
    <location>
        <begin position="20"/>
        <end position="712"/>
    </location>
</feature>
<keyword evidence="2" id="KW-0732">Signal</keyword>
<evidence type="ECO:0000256" key="2">
    <source>
        <dbReference type="SAM" id="SignalP"/>
    </source>
</evidence>
<dbReference type="Gene3D" id="2.140.10.30">
    <property type="entry name" value="Dipeptidylpeptidase IV, N-terminal domain"/>
    <property type="match status" value="1"/>
</dbReference>
<evidence type="ECO:0000259" key="3">
    <source>
        <dbReference type="Pfam" id="PF00326"/>
    </source>
</evidence>
<name>A0ABS8PYK4_9BACT</name>
<evidence type="ECO:0000256" key="1">
    <source>
        <dbReference type="SAM" id="MobiDB-lite"/>
    </source>
</evidence>
<feature type="signal peptide" evidence="2">
    <location>
        <begin position="1"/>
        <end position="19"/>
    </location>
</feature>
<feature type="region of interest" description="Disordered" evidence="1">
    <location>
        <begin position="83"/>
        <end position="104"/>
    </location>
</feature>
<feature type="domain" description="Peptidase S9 prolyl oligopeptidase catalytic" evidence="3">
    <location>
        <begin position="505"/>
        <end position="698"/>
    </location>
</feature>
<accession>A0ABS8PYK4</accession>
<organism evidence="5 6">
    <name type="scientific">Niabella pedocola</name>
    <dbReference type="NCBI Taxonomy" id="1752077"/>
    <lineage>
        <taxon>Bacteria</taxon>
        <taxon>Pseudomonadati</taxon>
        <taxon>Bacteroidota</taxon>
        <taxon>Chitinophagia</taxon>
        <taxon>Chitinophagales</taxon>
        <taxon>Chitinophagaceae</taxon>
        <taxon>Niabella</taxon>
    </lineage>
</organism>
<sequence length="712" mass="79244">MKKCLLLTGLLYMGLGLTAQQKKVFTTADYDQAVRVMSGGSAAKAYNSQAVNPQWLPDGKLWYQLPSTKQYVIIDPAVKKGGQVTTSQSPEAGKPAARRKAAVPGVVSPDGQKEVYIKDWNLWVRDLASGKEQPLTTDGIKDFGYATDNAGWTHSDRAIVLWSPDSRKIATFQQDQRHVKDMYLVRTKIGAPELEQWKYPLPGDSAIIKIHRLVIDVETAAITRFKMQPDDRRGTLCDDIACDGDFGDNEWSADGKQLAFVSVSRDHKIAQFRIADIATGAIRTVFEEQVPTQYESGQGMANWKFLSGTNEAIWYSERSGWGHLYLYDLATGAVKQQLTKGDFVVTRMLQVDVKKRQILFEAKGKEPGENPYFSHFYRTDFNGKTPVALTPEPGNHAITLSPDKNYFIDKYSTPVVPPVTKLKDLSGKTIRDLGAIDLAALKQAGWLAPEVFTVKSANQQFDLYGLLYKPGNLDPAKKYPVVVYIYPGPQGGSVGSWSFNAAAGDFQALAELGFIVVRLEGSCNPNRSKAFHDACYGHMGENTLPDQIAGLRQLASRNSFMDLDRVGIWGHSGGGFATASAMFKYPEIFKVGIAESGNHDNRNYEDDWGERYIGLLQGDNYEKQANQLYAKNLQGKLMLVTGGMDDNVPPYNTYLVADALIKANKSFDLVVIPNARHGYGTDSYYMMRRRWDYFVEHLLGATPPKDYKINTQ</sequence>
<dbReference type="Gene3D" id="3.40.50.1820">
    <property type="entry name" value="alpha/beta hydrolase"/>
    <property type="match status" value="1"/>
</dbReference>
<dbReference type="Pfam" id="PF00326">
    <property type="entry name" value="Peptidase_S9"/>
    <property type="match status" value="1"/>
</dbReference>
<evidence type="ECO:0000313" key="5">
    <source>
        <dbReference type="EMBL" id="MCD2425884.1"/>
    </source>
</evidence>
<protein>
    <submittedName>
        <fullName evidence="5">S9 family peptidase</fullName>
    </submittedName>
</protein>
<gene>
    <name evidence="5" type="ORF">LQ567_24080</name>
</gene>
<dbReference type="SUPFAM" id="SSF53474">
    <property type="entry name" value="alpha/beta-Hydrolases"/>
    <property type="match status" value="1"/>
</dbReference>
<evidence type="ECO:0000259" key="4">
    <source>
        <dbReference type="Pfam" id="PF00930"/>
    </source>
</evidence>
<dbReference type="InterPro" id="IPR001375">
    <property type="entry name" value="Peptidase_S9_cat"/>
</dbReference>
<proteinExistence type="predicted"/>
<dbReference type="PANTHER" id="PTHR11731:SF118">
    <property type="entry name" value="BLR1971 PROTEIN"/>
    <property type="match status" value="1"/>
</dbReference>
<dbReference type="SUPFAM" id="SSF82171">
    <property type="entry name" value="DPP6 N-terminal domain-like"/>
    <property type="match status" value="1"/>
</dbReference>
<dbReference type="InterPro" id="IPR002469">
    <property type="entry name" value="Peptidase_S9B_N"/>
</dbReference>
<dbReference type="Proteomes" id="UP001199816">
    <property type="component" value="Unassembled WGS sequence"/>
</dbReference>
<dbReference type="InterPro" id="IPR050278">
    <property type="entry name" value="Serine_Prot_S9B/DPPIV"/>
</dbReference>
<dbReference type="RefSeq" id="WP_231008471.1">
    <property type="nucleotide sequence ID" value="NZ_JAJNEC010000007.1"/>
</dbReference>
<reference evidence="5 6" key="1">
    <citation type="submission" date="2021-11" db="EMBL/GenBank/DDBJ databases">
        <title>Genomic of Niabella pedocola.</title>
        <authorList>
            <person name="Wu T."/>
        </authorList>
    </citation>
    <scope>NUCLEOTIDE SEQUENCE [LARGE SCALE GENOMIC DNA]</scope>
    <source>
        <strain evidence="5 6">JCM 31011</strain>
    </source>
</reference>
<dbReference type="InterPro" id="IPR029058">
    <property type="entry name" value="AB_hydrolase_fold"/>
</dbReference>
<dbReference type="PANTHER" id="PTHR11731">
    <property type="entry name" value="PROTEASE FAMILY S9B,C DIPEPTIDYL-PEPTIDASE IV-RELATED"/>
    <property type="match status" value="1"/>
</dbReference>